<evidence type="ECO:0000313" key="2">
    <source>
        <dbReference type="EMBL" id="MBW9094729.1"/>
    </source>
</evidence>
<keyword evidence="3" id="KW-1185">Reference proteome</keyword>
<feature type="signal peptide" evidence="1">
    <location>
        <begin position="1"/>
        <end position="25"/>
    </location>
</feature>
<sequence>MRRLVRPLGIVAAGALVLLAATACATSSSGAGTPHPSLGAVTPVPPQGEVTATGTVLDAGGDVRLCLGPVAESFPPQCSGIPLEGWSWDGVEGAETSGDTTWGAYAVRGTYDGESFTATQPPVLLALYDPIALPDPTDGKPGAGDDATLAAIQAELPGRLGDSYLGSTPQDGWLWVDVVWDDGTWQDAADAEYGADLVVVRSAIRDMDG</sequence>
<reference evidence="2 3" key="1">
    <citation type="journal article" date="2021" name="MBio">
        <title>Poor Competitiveness of Bradyrhizobium in Pigeon Pea Root Colonization in Indian Soils.</title>
        <authorList>
            <person name="Chalasani D."/>
            <person name="Basu A."/>
            <person name="Pullabhotla S.V.S.R.N."/>
            <person name="Jorrin B."/>
            <person name="Neal A.L."/>
            <person name="Poole P.S."/>
            <person name="Podile A.R."/>
            <person name="Tkacz A."/>
        </authorList>
    </citation>
    <scope>NUCLEOTIDE SEQUENCE [LARGE SCALE GENOMIC DNA]</scope>
    <source>
        <strain evidence="2 3">HU14</strain>
    </source>
</reference>
<dbReference type="RefSeq" id="WP_220301446.1">
    <property type="nucleotide sequence ID" value="NZ_JAEUAW010000010.1"/>
</dbReference>
<keyword evidence="1" id="KW-0732">Signal</keyword>
<dbReference type="EMBL" id="JAEUAW010000010">
    <property type="protein sequence ID" value="MBW9094729.1"/>
    <property type="molecule type" value="Genomic_DNA"/>
</dbReference>
<evidence type="ECO:0000313" key="3">
    <source>
        <dbReference type="Proteomes" id="UP001196843"/>
    </source>
</evidence>
<dbReference type="Proteomes" id="UP001196843">
    <property type="component" value="Unassembled WGS sequence"/>
</dbReference>
<dbReference type="PROSITE" id="PS51257">
    <property type="entry name" value="PROKAR_LIPOPROTEIN"/>
    <property type="match status" value="1"/>
</dbReference>
<proteinExistence type="predicted"/>
<feature type="chain" id="PRO_5046701010" evidence="1">
    <location>
        <begin position="26"/>
        <end position="209"/>
    </location>
</feature>
<protein>
    <submittedName>
        <fullName evidence="2">Uncharacterized protein</fullName>
    </submittedName>
</protein>
<organism evidence="2 3">
    <name type="scientific">Microbacterium jejuense</name>
    <dbReference type="NCBI Taxonomy" id="1263637"/>
    <lineage>
        <taxon>Bacteria</taxon>
        <taxon>Bacillati</taxon>
        <taxon>Actinomycetota</taxon>
        <taxon>Actinomycetes</taxon>
        <taxon>Micrococcales</taxon>
        <taxon>Microbacteriaceae</taxon>
        <taxon>Microbacterium</taxon>
    </lineage>
</organism>
<evidence type="ECO:0000256" key="1">
    <source>
        <dbReference type="SAM" id="SignalP"/>
    </source>
</evidence>
<gene>
    <name evidence="2" type="ORF">JNB62_13630</name>
</gene>
<accession>A0ABS7HP40</accession>
<name>A0ABS7HP40_9MICO</name>
<comment type="caution">
    <text evidence="2">The sequence shown here is derived from an EMBL/GenBank/DDBJ whole genome shotgun (WGS) entry which is preliminary data.</text>
</comment>